<dbReference type="AlphaFoldDB" id="A0A7C9FS85"/>
<accession>A0A7C9FS85</accession>
<dbReference type="EMBL" id="WHLY01000002">
    <property type="protein sequence ID" value="MPR34772.1"/>
    <property type="molecule type" value="Genomic_DNA"/>
</dbReference>
<dbReference type="Proteomes" id="UP000479293">
    <property type="component" value="Unassembled WGS sequence"/>
</dbReference>
<dbReference type="PROSITE" id="PS51257">
    <property type="entry name" value="PROKAR_LIPOPROTEIN"/>
    <property type="match status" value="1"/>
</dbReference>
<protein>
    <submittedName>
        <fullName evidence="1">Uncharacterized protein</fullName>
    </submittedName>
</protein>
<evidence type="ECO:0000313" key="2">
    <source>
        <dbReference type="Proteomes" id="UP000479293"/>
    </source>
</evidence>
<keyword evidence="2" id="KW-1185">Reference proteome</keyword>
<organism evidence="1 2">
    <name type="scientific">Salmonirosea aquatica</name>
    <dbReference type="NCBI Taxonomy" id="2654236"/>
    <lineage>
        <taxon>Bacteria</taxon>
        <taxon>Pseudomonadati</taxon>
        <taxon>Bacteroidota</taxon>
        <taxon>Cytophagia</taxon>
        <taxon>Cytophagales</taxon>
        <taxon>Spirosomataceae</taxon>
        <taxon>Salmonirosea</taxon>
    </lineage>
</organism>
<name>A0A7C9FS85_9BACT</name>
<proteinExistence type="predicted"/>
<reference evidence="1 2" key="1">
    <citation type="submission" date="2019-10" db="EMBL/GenBank/DDBJ databases">
        <title>Draft Genome Sequence of Cytophagaceae sp. SJW1-29.</title>
        <authorList>
            <person name="Choi A."/>
        </authorList>
    </citation>
    <scope>NUCLEOTIDE SEQUENCE [LARGE SCALE GENOMIC DNA]</scope>
    <source>
        <strain evidence="1 2">SJW1-29</strain>
    </source>
</reference>
<sequence>MKNIRQIVAYCLVCIILGAVSCKKKEITVKEPVDQEQDPDSVGTRIDSTQVFAALTSRERYWCLEKITRTVGEKTEDISEDTSFFTRPQIWYAHANAYQFFNGADGRLLFESPQEKVIQELSNYTYSAGVSGNRPYGTAELIIREAFIYFGPFHGKWNWDAAKQTVSVQLPTESDLFWKADKGYLDRDMFPRYKNLAEAQSAAKPERIRIVLEEKEEAQGQVTYAYTLRAAWIIRREAGTPRELSKYIVIY</sequence>
<gene>
    <name evidence="1" type="ORF">GBK04_15770</name>
</gene>
<dbReference type="RefSeq" id="WP_152761268.1">
    <property type="nucleotide sequence ID" value="NZ_WHLY01000002.1"/>
</dbReference>
<evidence type="ECO:0000313" key="1">
    <source>
        <dbReference type="EMBL" id="MPR34772.1"/>
    </source>
</evidence>
<comment type="caution">
    <text evidence="1">The sequence shown here is derived from an EMBL/GenBank/DDBJ whole genome shotgun (WGS) entry which is preliminary data.</text>
</comment>